<accession>A0A373FUF7</accession>
<dbReference type="SUPFAM" id="SSF56219">
    <property type="entry name" value="DNase I-like"/>
    <property type="match status" value="1"/>
</dbReference>
<protein>
    <submittedName>
        <fullName evidence="4">Endonuclease</fullName>
    </submittedName>
</protein>
<dbReference type="GO" id="GO:0004519">
    <property type="term" value="F:endonuclease activity"/>
    <property type="evidence" value="ECO:0007669"/>
    <property type="project" value="UniProtKB-KW"/>
</dbReference>
<dbReference type="Proteomes" id="UP000261948">
    <property type="component" value="Unassembled WGS sequence"/>
</dbReference>
<gene>
    <name evidence="4" type="ORF">DZC30_01375</name>
</gene>
<feature type="domain" description="Endonuclease/exonuclease/phosphatase" evidence="3">
    <location>
        <begin position="111"/>
        <end position="316"/>
    </location>
</feature>
<keyword evidence="2" id="KW-1133">Transmembrane helix</keyword>
<feature type="compositionally biased region" description="Basic and acidic residues" evidence="1">
    <location>
        <begin position="340"/>
        <end position="352"/>
    </location>
</feature>
<dbReference type="AlphaFoldDB" id="A0A373FUF7"/>
<dbReference type="Pfam" id="PF03372">
    <property type="entry name" value="Exo_endo_phos"/>
    <property type="match status" value="1"/>
</dbReference>
<dbReference type="InterPro" id="IPR036691">
    <property type="entry name" value="Endo/exonu/phosph_ase_sf"/>
</dbReference>
<evidence type="ECO:0000256" key="2">
    <source>
        <dbReference type="SAM" id="Phobius"/>
    </source>
</evidence>
<keyword evidence="4" id="KW-0255">Endonuclease</keyword>
<feature type="transmembrane region" description="Helical" evidence="2">
    <location>
        <begin position="63"/>
        <end position="81"/>
    </location>
</feature>
<keyword evidence="2" id="KW-0472">Membrane</keyword>
<keyword evidence="4" id="KW-0378">Hydrolase</keyword>
<dbReference type="Gene3D" id="3.60.10.10">
    <property type="entry name" value="Endonuclease/exonuclease/phosphatase"/>
    <property type="match status" value="1"/>
</dbReference>
<dbReference type="OrthoDB" id="9796594at2"/>
<keyword evidence="2" id="KW-0812">Transmembrane</keyword>
<name>A0A373FUF7_COMTE</name>
<proteinExistence type="predicted"/>
<evidence type="ECO:0000256" key="1">
    <source>
        <dbReference type="SAM" id="MobiDB-lite"/>
    </source>
</evidence>
<organism evidence="4 5">
    <name type="scientific">Comamonas testosteroni</name>
    <name type="common">Pseudomonas testosteroni</name>
    <dbReference type="NCBI Taxonomy" id="285"/>
    <lineage>
        <taxon>Bacteria</taxon>
        <taxon>Pseudomonadati</taxon>
        <taxon>Pseudomonadota</taxon>
        <taxon>Betaproteobacteria</taxon>
        <taxon>Burkholderiales</taxon>
        <taxon>Comamonadaceae</taxon>
        <taxon>Comamonas</taxon>
    </lineage>
</organism>
<evidence type="ECO:0000313" key="4">
    <source>
        <dbReference type="EMBL" id="RGE47075.1"/>
    </source>
</evidence>
<evidence type="ECO:0000259" key="3">
    <source>
        <dbReference type="Pfam" id="PF03372"/>
    </source>
</evidence>
<feature type="region of interest" description="Disordered" evidence="1">
    <location>
        <begin position="330"/>
        <end position="367"/>
    </location>
</feature>
<reference evidence="4 5" key="1">
    <citation type="submission" date="2018-08" db="EMBL/GenBank/DDBJ databases">
        <title>Comamonas testosteroni strain SWCO2.</title>
        <authorList>
            <person name="Jiang N."/>
            <person name="Zhang X.Z."/>
        </authorList>
    </citation>
    <scope>NUCLEOTIDE SEQUENCE [LARGE SCALE GENOMIC DNA]</scope>
    <source>
        <strain evidence="4 5">SWCO2</strain>
    </source>
</reference>
<keyword evidence="5" id="KW-1185">Reference proteome</keyword>
<dbReference type="InterPro" id="IPR005135">
    <property type="entry name" value="Endo/exonuclease/phosphatase"/>
</dbReference>
<dbReference type="EMBL" id="QURR01000001">
    <property type="protein sequence ID" value="RGE47075.1"/>
    <property type="molecule type" value="Genomic_DNA"/>
</dbReference>
<keyword evidence="4" id="KW-0540">Nuclease</keyword>
<comment type="caution">
    <text evidence="4">The sequence shown here is derived from an EMBL/GenBank/DDBJ whole genome shotgun (WGS) entry which is preliminary data.</text>
</comment>
<evidence type="ECO:0000313" key="5">
    <source>
        <dbReference type="Proteomes" id="UP000261948"/>
    </source>
</evidence>
<sequence length="367" mass="41496">MTTATWLLSALAAFLVVVTLLPLHKHPVWWVRLWDFPRLQLALLSLLGLLASQLLLPAGPVCIGLAMCFGLTLAYQSWWILPYTPLFKKEAHDAPAPTPGAPRPHLKVMACNVLTPNRQAPRLLALIERYQPDVLVLLESDLWWQQQMQPIEAAYPHRVAVPLDNLYGMHVYSRLPLSHTEVSYLVEHDVPSIHASVHVTPELIVRMHFLHPAPPSPIENEESTERDVELLMVAKSLQDETTPVIVTGDLNDVAWSPTTRLFRKISGLLDPRVGRGMFNSFHAKYLFARWPLDHFFHSDHFQVVRIERLPSMGSDHFPVFLELQYHPANDEAQEGLQADAEDHQQADEKLAEEGTDPDDVPEPLAKG</sequence>
<feature type="transmembrane region" description="Helical" evidence="2">
    <location>
        <begin position="36"/>
        <end position="56"/>
    </location>
</feature>